<organism evidence="1 2">
    <name type="scientific">Dallia pectoralis</name>
    <name type="common">Alaska blackfish</name>
    <dbReference type="NCBI Taxonomy" id="75939"/>
    <lineage>
        <taxon>Eukaryota</taxon>
        <taxon>Metazoa</taxon>
        <taxon>Chordata</taxon>
        <taxon>Craniata</taxon>
        <taxon>Vertebrata</taxon>
        <taxon>Euteleostomi</taxon>
        <taxon>Actinopterygii</taxon>
        <taxon>Neopterygii</taxon>
        <taxon>Teleostei</taxon>
        <taxon>Protacanthopterygii</taxon>
        <taxon>Esociformes</taxon>
        <taxon>Umbridae</taxon>
        <taxon>Dallia</taxon>
    </lineage>
</organism>
<accession>A0ACC2F3T1</accession>
<protein>
    <submittedName>
        <fullName evidence="1">Uncharacterized protein</fullName>
    </submittedName>
</protein>
<keyword evidence="2" id="KW-1185">Reference proteome</keyword>
<evidence type="ECO:0000313" key="2">
    <source>
        <dbReference type="Proteomes" id="UP001157502"/>
    </source>
</evidence>
<sequence>MATRWGICSTGKISHDFTIALKTLPPGDHQIVAVAARKLQDAQEFAKKHSIPKAYGSYEELAGDPEIEVVYVGVIHPYHLPVSTLFMKAQKNVLCEKPLAMNLREVQEIVTSAKMNNVFLMEGLWTRFFPASLEIGRLLSEGEVGEVKMVKADFGVPLLSTPRTVLRELGGGALLDIGIYCLQFICMVYNGEKPESVQATGVCLDTGVDETMVVTLKFSRNRMAVFTCCIGAMFPNEALIVGTKGTIRVPQHFWCPTSLTVNGKETTYSLPDPYLPLNFLNSTGMRYEAEEVRQCLLKGLKESPRMSNSDSLLLAEVMDEARRQIVAVAARKLQDAQEFAKKHSIPKAYGSYEELAGDPEIEVVYVGVIHPYHLPVSTLFMKAQKNVLCEKPLAMNLREVQELVTSAKMNNVFLMQGLWTRFFPASLEIGRLLSEWEVGEVKMVKVDFGVPLLSVPKTTVNQKELGGGALLSIGVYCLQFICMVYNGEKPESVQATGVCLDTGVDESMAVTLKFSRNRTAVFTCCIGETFPNDALIVGTKGTIRVPQHFWCPTSLVVNGKETTYPLPDPYLPLNFLNSTGMRYEAEEVRQCLLKGLKESPRMSNSDSLLLAEVMDEARRQVGVIYNQDQ</sequence>
<dbReference type="EMBL" id="CM055762">
    <property type="protein sequence ID" value="KAJ7985970.1"/>
    <property type="molecule type" value="Genomic_DNA"/>
</dbReference>
<dbReference type="Proteomes" id="UP001157502">
    <property type="component" value="Chromosome 35"/>
</dbReference>
<name>A0ACC2F3T1_DALPE</name>
<gene>
    <name evidence="1" type="ORF">DPEC_G00345980</name>
</gene>
<evidence type="ECO:0000313" key="1">
    <source>
        <dbReference type="EMBL" id="KAJ7985970.1"/>
    </source>
</evidence>
<comment type="caution">
    <text evidence="1">The sequence shown here is derived from an EMBL/GenBank/DDBJ whole genome shotgun (WGS) entry which is preliminary data.</text>
</comment>
<reference evidence="1" key="1">
    <citation type="submission" date="2021-05" db="EMBL/GenBank/DDBJ databases">
        <authorList>
            <person name="Pan Q."/>
            <person name="Jouanno E."/>
            <person name="Zahm M."/>
            <person name="Klopp C."/>
            <person name="Cabau C."/>
            <person name="Louis A."/>
            <person name="Berthelot C."/>
            <person name="Parey E."/>
            <person name="Roest Crollius H."/>
            <person name="Montfort J."/>
            <person name="Robinson-Rechavi M."/>
            <person name="Bouchez O."/>
            <person name="Lampietro C."/>
            <person name="Lopez Roques C."/>
            <person name="Donnadieu C."/>
            <person name="Postlethwait J."/>
            <person name="Bobe J."/>
            <person name="Dillon D."/>
            <person name="Chandos A."/>
            <person name="von Hippel F."/>
            <person name="Guiguen Y."/>
        </authorList>
    </citation>
    <scope>NUCLEOTIDE SEQUENCE</scope>
    <source>
        <strain evidence="1">YG-Jan2019</strain>
    </source>
</reference>
<proteinExistence type="predicted"/>